<dbReference type="RefSeq" id="WP_115091827.1">
    <property type="nucleotide sequence ID" value="NZ_CP068107.1"/>
</dbReference>
<evidence type="ECO:0000259" key="2">
    <source>
        <dbReference type="Pfam" id="PF00144"/>
    </source>
</evidence>
<proteinExistence type="predicted"/>
<accession>A0A378U3S1</accession>
<dbReference type="AlphaFoldDB" id="A0A378U3S1"/>
<dbReference type="InterPro" id="IPR012338">
    <property type="entry name" value="Beta-lactam/transpept-like"/>
</dbReference>
<gene>
    <name evidence="3" type="primary">nylB</name>
    <name evidence="3" type="ORF">NCTC11179_02466</name>
</gene>
<dbReference type="PANTHER" id="PTHR43283">
    <property type="entry name" value="BETA-LACTAMASE-RELATED"/>
    <property type="match status" value="1"/>
</dbReference>
<keyword evidence="1" id="KW-0812">Transmembrane</keyword>
<dbReference type="GO" id="GO:0019875">
    <property type="term" value="F:6-aminohexanoate-dimer hydrolase activity"/>
    <property type="evidence" value="ECO:0007669"/>
    <property type="project" value="UniProtKB-EC"/>
</dbReference>
<reference evidence="3 4" key="1">
    <citation type="submission" date="2018-06" db="EMBL/GenBank/DDBJ databases">
        <authorList>
            <consortium name="Pathogen Informatics"/>
            <person name="Doyle S."/>
        </authorList>
    </citation>
    <scope>NUCLEOTIDE SEQUENCE [LARGE SCALE GENOMIC DNA]</scope>
    <source>
        <strain evidence="3 4">NCTC11179</strain>
    </source>
</reference>
<evidence type="ECO:0000313" key="3">
    <source>
        <dbReference type="EMBL" id="STZ68982.1"/>
    </source>
</evidence>
<dbReference type="PANTHER" id="PTHR43283:SF7">
    <property type="entry name" value="BETA-LACTAMASE-RELATED DOMAIN-CONTAINING PROTEIN"/>
    <property type="match status" value="1"/>
</dbReference>
<dbReference type="InterPro" id="IPR001466">
    <property type="entry name" value="Beta-lactam-related"/>
</dbReference>
<dbReference type="Pfam" id="PF00144">
    <property type="entry name" value="Beta-lactamase"/>
    <property type="match status" value="1"/>
</dbReference>
<evidence type="ECO:0000313" key="4">
    <source>
        <dbReference type="Proteomes" id="UP000255024"/>
    </source>
</evidence>
<keyword evidence="1" id="KW-0472">Membrane</keyword>
<dbReference type="EC" id="3.5.1.46" evidence="3"/>
<name>A0A378U3S1_MYROD</name>
<keyword evidence="1" id="KW-1133">Transmembrane helix</keyword>
<dbReference type="SUPFAM" id="SSF56601">
    <property type="entry name" value="beta-lactamase/transpeptidase-like"/>
    <property type="match status" value="1"/>
</dbReference>
<dbReference type="Proteomes" id="UP000255024">
    <property type="component" value="Unassembled WGS sequence"/>
</dbReference>
<feature type="domain" description="Beta-lactamase-related" evidence="2">
    <location>
        <begin position="87"/>
        <end position="357"/>
    </location>
</feature>
<feature type="transmembrane region" description="Helical" evidence="1">
    <location>
        <begin position="7"/>
        <end position="25"/>
    </location>
</feature>
<protein>
    <submittedName>
        <fullName evidence="3">6-aminohexanoate-dimer hydrolase</fullName>
        <ecNumber evidence="3">3.5.1.46</ecNumber>
    </submittedName>
</protein>
<dbReference type="InterPro" id="IPR050789">
    <property type="entry name" value="Diverse_Enzym_Activities"/>
</dbReference>
<dbReference type="Gene3D" id="3.40.710.10">
    <property type="entry name" value="DD-peptidase/beta-lactamase superfamily"/>
    <property type="match status" value="1"/>
</dbReference>
<evidence type="ECO:0000256" key="1">
    <source>
        <dbReference type="SAM" id="Phobius"/>
    </source>
</evidence>
<dbReference type="EMBL" id="UGQL01000002">
    <property type="protein sequence ID" value="STZ68982.1"/>
    <property type="molecule type" value="Genomic_DNA"/>
</dbReference>
<keyword evidence="3" id="KW-0378">Hydrolase</keyword>
<sequence length="386" mass="43915">MKILWKFLKGLAIIIVGIVILAYIFKVDYLFTAVRTIYFNGYKTAFLDDYHYFPTRDIPAGNAQPWPVAKDYNSVEPTATLASTHKDLQTIAFLIIKNDSVWHESYYDGYTANSKTNSFSMAKSVVSAALGKALQRGEIKSLDDKVIQYLPELKGKYKNEVTVGDLSSMASGLDWDEGYYSPFSVVTQAYFDKDLRAVMLGLDIKDQPGKEFIYKSGDTQLLAMVLEKATGQTLAAYVSEYFWKPMGAENDALWQIDHKGDGIEKSYCCFTSGARDFARFGKLYKDFGKWKGEQILDSTFVAKSIVPRFESSPEYGYGWWLKNYKGQDFFYMRGHLGQFTIVSPKDNVIIVRLGHIKGLQTEEDPHSNDLYTYIDEAYAMLAQRKK</sequence>
<keyword evidence="4" id="KW-1185">Reference proteome</keyword>
<organism evidence="3 4">
    <name type="scientific">Myroides odoratus</name>
    <name type="common">Flavobacterium odoratum</name>
    <dbReference type="NCBI Taxonomy" id="256"/>
    <lineage>
        <taxon>Bacteria</taxon>
        <taxon>Pseudomonadati</taxon>
        <taxon>Bacteroidota</taxon>
        <taxon>Flavobacteriia</taxon>
        <taxon>Flavobacteriales</taxon>
        <taxon>Flavobacteriaceae</taxon>
        <taxon>Myroides</taxon>
    </lineage>
</organism>